<feature type="active site" evidence="15">
    <location>
        <position position="131"/>
    </location>
</feature>
<comment type="function">
    <text evidence="15">Poorly processive, error-prone DNA polymerase involved in untargeted mutagenesis. Copies undamaged DNA at stalled replication forks, which arise in vivo from mismatched or misaligned primer ends. These misaligned primers can be extended by PolIV. Exhibits no 3'-5' exonuclease (proofreading) activity. May be involved in translesional synthesis, in conjunction with the beta clamp from PolIII.</text>
</comment>
<dbReference type="Gene3D" id="3.40.1170.60">
    <property type="match status" value="1"/>
</dbReference>
<evidence type="ECO:0000256" key="15">
    <source>
        <dbReference type="HAMAP-Rule" id="MF_01113"/>
    </source>
</evidence>
<dbReference type="Proteomes" id="UP000265955">
    <property type="component" value="Unassembled WGS sequence"/>
</dbReference>
<keyword evidence="6 15" id="KW-0548">Nucleotidyltransferase</keyword>
<dbReference type="InterPro" id="IPR050116">
    <property type="entry name" value="DNA_polymerase-Y"/>
</dbReference>
<evidence type="ECO:0000256" key="4">
    <source>
        <dbReference type="ARBA" id="ARBA00022490"/>
    </source>
</evidence>
<gene>
    <name evidence="15" type="primary">dinB</name>
    <name evidence="17" type="ORF">D3871_00445</name>
</gene>
<evidence type="ECO:0000256" key="12">
    <source>
        <dbReference type="ARBA" id="ARBA00023125"/>
    </source>
</evidence>
<dbReference type="InterPro" id="IPR053848">
    <property type="entry name" value="IMS_HHH_1"/>
</dbReference>
<evidence type="ECO:0000256" key="11">
    <source>
        <dbReference type="ARBA" id="ARBA00022932"/>
    </source>
</evidence>
<evidence type="ECO:0000256" key="10">
    <source>
        <dbReference type="ARBA" id="ARBA00022842"/>
    </source>
</evidence>
<dbReference type="HAMAP" id="MF_01113">
    <property type="entry name" value="DNApol_IV"/>
    <property type="match status" value="1"/>
</dbReference>
<dbReference type="Gene3D" id="3.30.70.270">
    <property type="match status" value="1"/>
</dbReference>
<dbReference type="FunFam" id="3.40.1170.60:FF:000001">
    <property type="entry name" value="DNA polymerase IV"/>
    <property type="match status" value="1"/>
</dbReference>
<dbReference type="AlphaFoldDB" id="A0A3A3FNY5"/>
<keyword evidence="4 15" id="KW-0963">Cytoplasm</keyword>
<dbReference type="FunFam" id="1.10.150.20:FF:000019">
    <property type="entry name" value="DNA polymerase IV"/>
    <property type="match status" value="1"/>
</dbReference>
<keyword evidence="9 15" id="KW-0227">DNA damage</keyword>
<keyword evidence="3 15" id="KW-0515">Mutator protein</keyword>
<evidence type="ECO:0000256" key="6">
    <source>
        <dbReference type="ARBA" id="ARBA00022695"/>
    </source>
</evidence>
<dbReference type="Pfam" id="PF00817">
    <property type="entry name" value="IMS"/>
    <property type="match status" value="1"/>
</dbReference>
<keyword evidence="5 15" id="KW-0808">Transferase</keyword>
<dbReference type="CDD" id="cd03586">
    <property type="entry name" value="PolY_Pol_IV_kappa"/>
    <property type="match status" value="1"/>
</dbReference>
<evidence type="ECO:0000256" key="14">
    <source>
        <dbReference type="ARBA" id="ARBA00049244"/>
    </source>
</evidence>
<comment type="similarity">
    <text evidence="2 15">Belongs to the DNA polymerase type-Y family.</text>
</comment>
<comment type="cofactor">
    <cofactor evidence="15">
        <name>Mg(2+)</name>
        <dbReference type="ChEBI" id="CHEBI:18420"/>
    </cofactor>
    <text evidence="15">Binds 2 magnesium ions per subunit.</text>
</comment>
<dbReference type="Gene3D" id="1.10.150.20">
    <property type="entry name" value="5' to 3' exonuclease, C-terminal subdomain"/>
    <property type="match status" value="1"/>
</dbReference>
<dbReference type="SUPFAM" id="SSF100879">
    <property type="entry name" value="Lesion bypass DNA polymerase (Y-family), little finger domain"/>
    <property type="match status" value="1"/>
</dbReference>
<name>A0A3A3FNY5_9BURK</name>
<keyword evidence="11 15" id="KW-0239">DNA-directed DNA polymerase</keyword>
<accession>A0A3A3FNY5</accession>
<evidence type="ECO:0000256" key="13">
    <source>
        <dbReference type="ARBA" id="ARBA00023204"/>
    </source>
</evidence>
<dbReference type="PROSITE" id="PS50173">
    <property type="entry name" value="UMUC"/>
    <property type="match status" value="1"/>
</dbReference>
<keyword evidence="7 15" id="KW-0235">DNA replication</keyword>
<dbReference type="EMBL" id="QYUO01000001">
    <property type="protein sequence ID" value="RJF97170.1"/>
    <property type="molecule type" value="Genomic_DNA"/>
</dbReference>
<dbReference type="EC" id="2.7.7.7" evidence="15"/>
<keyword evidence="8 15" id="KW-0479">Metal-binding</keyword>
<reference evidence="18" key="1">
    <citation type="submission" date="2018-09" db="EMBL/GenBank/DDBJ databases">
        <authorList>
            <person name="Zhu H."/>
        </authorList>
    </citation>
    <scope>NUCLEOTIDE SEQUENCE [LARGE SCALE GENOMIC DNA]</scope>
    <source>
        <strain evidence="18">K1R23-30</strain>
    </source>
</reference>
<protein>
    <recommendedName>
        <fullName evidence="15">DNA polymerase IV</fullName>
        <shortName evidence="15">Pol IV</shortName>
        <ecNumber evidence="15">2.7.7.7</ecNumber>
    </recommendedName>
</protein>
<dbReference type="Gene3D" id="3.30.1490.100">
    <property type="entry name" value="DNA polymerase, Y-family, little finger domain"/>
    <property type="match status" value="1"/>
</dbReference>
<dbReference type="InterPro" id="IPR043128">
    <property type="entry name" value="Rev_trsase/Diguanyl_cyclase"/>
</dbReference>
<dbReference type="PANTHER" id="PTHR11076">
    <property type="entry name" value="DNA REPAIR POLYMERASE UMUC / TRANSFERASE FAMILY MEMBER"/>
    <property type="match status" value="1"/>
</dbReference>
<dbReference type="GO" id="GO:0000287">
    <property type="term" value="F:magnesium ion binding"/>
    <property type="evidence" value="ECO:0007669"/>
    <property type="project" value="UniProtKB-UniRule"/>
</dbReference>
<proteinExistence type="inferred from homology"/>
<sequence>MQRQALWPPQPYNGSCLSYCRLIVNAPVRKIIHCDCDCFYAAVEMRDDPSLRGKPLAVGGRPDQRGVVATCNYEARKFGVRSAMATSQALQRCPDLIVMPPAMDKYRAASRQILSIYRDYTDLVEPLSLDEAYLDVTDSPHCQNSATLIAQEIRARIADTVGITASAGIAPNKFVAKIASDWNKPNGQFVVRPHEIDAFVAALPVDKLFGVGKVTAAKLKKLGAFTCADLRRWTIPELQHHFGKFGGNLYGLCRGIDRRQVNASQERKSVSVEETYVTDLPDLAACQHELADLIVKLEQRIRRANAERHTHKLFVKIRFANFQRTTAECVSHSVDAAVCATLLDTAWQRGRRPVRLLGVGVRLTEEEDVMQLGLFADDMAELAEAAPAAQL</sequence>
<evidence type="ECO:0000256" key="7">
    <source>
        <dbReference type="ARBA" id="ARBA00022705"/>
    </source>
</evidence>
<dbReference type="InterPro" id="IPR022880">
    <property type="entry name" value="DNApol_IV"/>
</dbReference>
<dbReference type="InterPro" id="IPR017961">
    <property type="entry name" value="DNA_pol_Y-fam_little_finger"/>
</dbReference>
<dbReference type="SUPFAM" id="SSF56672">
    <property type="entry name" value="DNA/RNA polymerases"/>
    <property type="match status" value="1"/>
</dbReference>
<comment type="caution">
    <text evidence="17">The sequence shown here is derived from an EMBL/GenBank/DDBJ whole genome shotgun (WGS) entry which is preliminary data.</text>
</comment>
<keyword evidence="12 15" id="KW-0238">DNA-binding</keyword>
<dbReference type="GO" id="GO:0003887">
    <property type="term" value="F:DNA-directed DNA polymerase activity"/>
    <property type="evidence" value="ECO:0007669"/>
    <property type="project" value="UniProtKB-UniRule"/>
</dbReference>
<dbReference type="InterPro" id="IPR036775">
    <property type="entry name" value="DNA_pol_Y-fam_lit_finger_sf"/>
</dbReference>
<evidence type="ECO:0000256" key="8">
    <source>
        <dbReference type="ARBA" id="ARBA00022723"/>
    </source>
</evidence>
<comment type="subcellular location">
    <subcellularLocation>
        <location evidence="1 15">Cytoplasm</location>
    </subcellularLocation>
</comment>
<dbReference type="PANTHER" id="PTHR11076:SF33">
    <property type="entry name" value="DNA POLYMERASE KAPPA"/>
    <property type="match status" value="1"/>
</dbReference>
<dbReference type="NCBIfam" id="NF002677">
    <property type="entry name" value="PRK02406.1"/>
    <property type="match status" value="1"/>
</dbReference>
<keyword evidence="18" id="KW-1185">Reference proteome</keyword>
<dbReference type="InterPro" id="IPR001126">
    <property type="entry name" value="UmuC"/>
</dbReference>
<evidence type="ECO:0000256" key="1">
    <source>
        <dbReference type="ARBA" id="ARBA00004496"/>
    </source>
</evidence>
<organism evidence="17 18">
    <name type="scientific">Noviherbaspirillum saxi</name>
    <dbReference type="NCBI Taxonomy" id="2320863"/>
    <lineage>
        <taxon>Bacteria</taxon>
        <taxon>Pseudomonadati</taxon>
        <taxon>Pseudomonadota</taxon>
        <taxon>Betaproteobacteria</taxon>
        <taxon>Burkholderiales</taxon>
        <taxon>Oxalobacteraceae</taxon>
        <taxon>Noviherbaspirillum</taxon>
    </lineage>
</organism>
<dbReference type="OrthoDB" id="9808813at2"/>
<keyword evidence="13 15" id="KW-0234">DNA repair</keyword>
<evidence type="ECO:0000313" key="18">
    <source>
        <dbReference type="Proteomes" id="UP000265955"/>
    </source>
</evidence>
<evidence type="ECO:0000256" key="3">
    <source>
        <dbReference type="ARBA" id="ARBA00022457"/>
    </source>
</evidence>
<evidence type="ECO:0000313" key="17">
    <source>
        <dbReference type="EMBL" id="RJF97170.1"/>
    </source>
</evidence>
<dbReference type="Pfam" id="PF11799">
    <property type="entry name" value="IMS_C"/>
    <property type="match status" value="1"/>
</dbReference>
<dbReference type="GO" id="GO:0005829">
    <property type="term" value="C:cytosol"/>
    <property type="evidence" value="ECO:0007669"/>
    <property type="project" value="TreeGrafter"/>
</dbReference>
<dbReference type="GO" id="GO:0009432">
    <property type="term" value="P:SOS response"/>
    <property type="evidence" value="ECO:0007669"/>
    <property type="project" value="UniProtKB-ARBA"/>
</dbReference>
<feature type="binding site" evidence="15">
    <location>
        <position position="35"/>
    </location>
    <ligand>
        <name>Mg(2+)</name>
        <dbReference type="ChEBI" id="CHEBI:18420"/>
    </ligand>
</feature>
<evidence type="ECO:0000259" key="16">
    <source>
        <dbReference type="PROSITE" id="PS50173"/>
    </source>
</evidence>
<dbReference type="GO" id="GO:0003684">
    <property type="term" value="F:damaged DNA binding"/>
    <property type="evidence" value="ECO:0007669"/>
    <property type="project" value="InterPro"/>
</dbReference>
<evidence type="ECO:0000256" key="9">
    <source>
        <dbReference type="ARBA" id="ARBA00022763"/>
    </source>
</evidence>
<evidence type="ECO:0000256" key="2">
    <source>
        <dbReference type="ARBA" id="ARBA00010945"/>
    </source>
</evidence>
<keyword evidence="10 15" id="KW-0460">Magnesium</keyword>
<feature type="binding site" evidence="15">
    <location>
        <position position="130"/>
    </location>
    <ligand>
        <name>Mg(2+)</name>
        <dbReference type="ChEBI" id="CHEBI:18420"/>
    </ligand>
</feature>
<feature type="site" description="Substrate discrimination" evidence="15">
    <location>
        <position position="40"/>
    </location>
</feature>
<dbReference type="InterPro" id="IPR043502">
    <property type="entry name" value="DNA/RNA_pol_sf"/>
</dbReference>
<evidence type="ECO:0000256" key="5">
    <source>
        <dbReference type="ARBA" id="ARBA00022679"/>
    </source>
</evidence>
<dbReference type="GO" id="GO:0042276">
    <property type="term" value="P:error-prone translesion synthesis"/>
    <property type="evidence" value="ECO:0007669"/>
    <property type="project" value="TreeGrafter"/>
</dbReference>
<dbReference type="GO" id="GO:0006281">
    <property type="term" value="P:DNA repair"/>
    <property type="evidence" value="ECO:0007669"/>
    <property type="project" value="UniProtKB-UniRule"/>
</dbReference>
<dbReference type="Pfam" id="PF21999">
    <property type="entry name" value="IMS_HHH_1"/>
    <property type="match status" value="1"/>
</dbReference>
<comment type="catalytic activity">
    <reaction evidence="14 15">
        <text>DNA(n) + a 2'-deoxyribonucleoside 5'-triphosphate = DNA(n+1) + diphosphate</text>
        <dbReference type="Rhea" id="RHEA:22508"/>
        <dbReference type="Rhea" id="RHEA-COMP:17339"/>
        <dbReference type="Rhea" id="RHEA-COMP:17340"/>
        <dbReference type="ChEBI" id="CHEBI:33019"/>
        <dbReference type="ChEBI" id="CHEBI:61560"/>
        <dbReference type="ChEBI" id="CHEBI:173112"/>
        <dbReference type="EC" id="2.7.7.7"/>
    </reaction>
</comment>
<dbReference type="GO" id="GO:0006261">
    <property type="term" value="P:DNA-templated DNA replication"/>
    <property type="evidence" value="ECO:0007669"/>
    <property type="project" value="UniProtKB-UniRule"/>
</dbReference>
<feature type="domain" description="UmuC" evidence="16">
    <location>
        <begin position="31"/>
        <end position="212"/>
    </location>
</feature>
<comment type="subunit">
    <text evidence="15">Monomer.</text>
</comment>